<comment type="subcellular location">
    <subcellularLocation>
        <location evidence="1">Membrane</location>
    </subcellularLocation>
</comment>
<dbReference type="CDD" id="cd06462">
    <property type="entry name" value="Peptidase_S24_S26"/>
    <property type="match status" value="1"/>
</dbReference>
<dbReference type="eggNOG" id="COG0681">
    <property type="taxonomic scope" value="Bacteria"/>
</dbReference>
<dbReference type="RefSeq" id="WP_013872466.1">
    <property type="nucleotide sequence ID" value="NC_015656.1"/>
</dbReference>
<dbReference type="SUPFAM" id="SSF51306">
    <property type="entry name" value="LexA/Signal peptidase"/>
    <property type="match status" value="1"/>
</dbReference>
<dbReference type="InterPro" id="IPR015927">
    <property type="entry name" value="Peptidase_S24_S26A/B/C"/>
</dbReference>
<gene>
    <name evidence="5" type="ordered locus">FsymDg_0983</name>
</gene>
<keyword evidence="2" id="KW-0378">Hydrolase</keyword>
<evidence type="ECO:0000256" key="2">
    <source>
        <dbReference type="ARBA" id="ARBA00022801"/>
    </source>
</evidence>
<protein>
    <submittedName>
        <fullName evidence="5">Peptidase S24/S26A/S26B, conserved region</fullName>
    </submittedName>
</protein>
<keyword evidence="3" id="KW-0472">Membrane</keyword>
<dbReference type="GO" id="GO:0016020">
    <property type="term" value="C:membrane"/>
    <property type="evidence" value="ECO:0007669"/>
    <property type="project" value="UniProtKB-SubCell"/>
</dbReference>
<dbReference type="GO" id="GO:0016787">
    <property type="term" value="F:hydrolase activity"/>
    <property type="evidence" value="ECO:0007669"/>
    <property type="project" value="UniProtKB-KW"/>
</dbReference>
<dbReference type="Proteomes" id="UP000001549">
    <property type="component" value="Chromosome"/>
</dbReference>
<reference evidence="5 6" key="1">
    <citation type="submission" date="2011-05" db="EMBL/GenBank/DDBJ databases">
        <title>Complete sequence of chromosome of Frankia symbiont of Datisca glomerata.</title>
        <authorList>
            <consortium name="US DOE Joint Genome Institute"/>
            <person name="Lucas S."/>
            <person name="Han J."/>
            <person name="Lapidus A."/>
            <person name="Cheng J.-F."/>
            <person name="Goodwin L."/>
            <person name="Pitluck S."/>
            <person name="Peters L."/>
            <person name="Mikhailova N."/>
            <person name="Chertkov O."/>
            <person name="Teshima H."/>
            <person name="Han C."/>
            <person name="Tapia R."/>
            <person name="Land M."/>
            <person name="Hauser L."/>
            <person name="Kyrpides N."/>
            <person name="Ivanova N."/>
            <person name="Pagani I."/>
            <person name="Berry A."/>
            <person name="Pawlowski K."/>
            <person name="Persson T."/>
            <person name="Vanden Heuvel B."/>
            <person name="Benson D."/>
            <person name="Woyke T."/>
        </authorList>
    </citation>
    <scope>NUCLEOTIDE SEQUENCE [LARGE SCALE GENOMIC DNA]</scope>
    <source>
        <strain evidence="6">4085684</strain>
    </source>
</reference>
<feature type="domain" description="Peptidase S24/S26A/S26B/S26C" evidence="4">
    <location>
        <begin position="16"/>
        <end position="89"/>
    </location>
</feature>
<dbReference type="Pfam" id="PF00717">
    <property type="entry name" value="Peptidase_S24"/>
    <property type="match status" value="1"/>
</dbReference>
<dbReference type="PANTHER" id="PTHR12383">
    <property type="entry name" value="PROTEASE FAMILY S26 MITOCHONDRIAL INNER MEMBRANE PROTEASE-RELATED"/>
    <property type="match status" value="1"/>
</dbReference>
<dbReference type="InterPro" id="IPR052064">
    <property type="entry name" value="Mito_IMP1_subunit"/>
</dbReference>
<sequence length="118" mass="12918">MRGSTLWQLTRVGRHVAVRMVSVSGRSMTPTLRDGDACVVLWGMSPRVGDVVVARLPGRGLGVKRAAFVEPDGSWWLRSDNVAAGTDSATFGSVPAEDVLGRVIARYWPWPAWIRRVS</sequence>
<dbReference type="Gene3D" id="2.10.109.10">
    <property type="entry name" value="Umud Fragment, subunit A"/>
    <property type="match status" value="1"/>
</dbReference>
<name>F8AXY9_9ACTN</name>
<dbReference type="STRING" id="656024.FsymDg_0983"/>
<proteinExistence type="predicted"/>
<dbReference type="AlphaFoldDB" id="F8AXY9"/>
<keyword evidence="6" id="KW-1185">Reference proteome</keyword>
<dbReference type="EMBL" id="CP002801">
    <property type="protein sequence ID" value="AEH08488.1"/>
    <property type="molecule type" value="Genomic_DNA"/>
</dbReference>
<evidence type="ECO:0000313" key="5">
    <source>
        <dbReference type="EMBL" id="AEH08488.1"/>
    </source>
</evidence>
<evidence type="ECO:0000256" key="3">
    <source>
        <dbReference type="ARBA" id="ARBA00023136"/>
    </source>
</evidence>
<dbReference type="KEGG" id="fsy:FsymDg_0983"/>
<dbReference type="InterPro" id="IPR036286">
    <property type="entry name" value="LexA/Signal_pep-like_sf"/>
</dbReference>
<evidence type="ECO:0000256" key="1">
    <source>
        <dbReference type="ARBA" id="ARBA00004370"/>
    </source>
</evidence>
<dbReference type="PANTHER" id="PTHR12383:SF16">
    <property type="entry name" value="MITOCHONDRIAL INNER MEMBRANE PROTEASE SUBUNIT 1"/>
    <property type="match status" value="1"/>
</dbReference>
<accession>F8AXY9</accession>
<evidence type="ECO:0000259" key="4">
    <source>
        <dbReference type="Pfam" id="PF00717"/>
    </source>
</evidence>
<dbReference type="HOGENOM" id="CLU_028723_11_0_11"/>
<evidence type="ECO:0000313" key="6">
    <source>
        <dbReference type="Proteomes" id="UP000001549"/>
    </source>
</evidence>
<organism evidence="5 6">
    <name type="scientific">Candidatus Protofrankia datiscae</name>
    <dbReference type="NCBI Taxonomy" id="2716812"/>
    <lineage>
        <taxon>Bacteria</taxon>
        <taxon>Bacillati</taxon>
        <taxon>Actinomycetota</taxon>
        <taxon>Actinomycetes</taxon>
        <taxon>Frankiales</taxon>
        <taxon>Frankiaceae</taxon>
        <taxon>Protofrankia</taxon>
    </lineage>
</organism>